<dbReference type="SUPFAM" id="SSF56529">
    <property type="entry name" value="FAH"/>
    <property type="match status" value="1"/>
</dbReference>
<gene>
    <name evidence="1" type="ORF">HRJ34_17860</name>
</gene>
<dbReference type="InterPro" id="IPR050772">
    <property type="entry name" value="Hydratase-Decarb/MhpD_sf"/>
</dbReference>
<dbReference type="InterPro" id="IPR036663">
    <property type="entry name" value="Fumarylacetoacetase_C_sf"/>
</dbReference>
<dbReference type="PANTHER" id="PTHR30143:SF0">
    <property type="entry name" value="2-KETO-4-PENTENOATE HYDRATASE"/>
    <property type="match status" value="1"/>
</dbReference>
<sequence>MTAKAVQVRLGVDQPDFGALFDDMLIEDGGMLDPARVLQPKAEAEIALVLAKDIFASDATAANVTAAALHAGAAIEKVDSRISDWKISFADTVADNGSSAFFVLGWGLTDHSQNSTVAACARAEKKTAGQRS</sequence>
<dbReference type="EMBL" id="CP059319">
    <property type="protein sequence ID" value="QTH20210.1"/>
    <property type="molecule type" value="Genomic_DNA"/>
</dbReference>
<proteinExistence type="predicted"/>
<dbReference type="RefSeq" id="WP_208632042.1">
    <property type="nucleotide sequence ID" value="NZ_CP059319.1"/>
</dbReference>
<accession>A0A975CYS9</accession>
<evidence type="ECO:0000313" key="2">
    <source>
        <dbReference type="Proteomes" id="UP000664914"/>
    </source>
</evidence>
<reference evidence="1" key="2">
    <citation type="submission" date="2021-04" db="EMBL/GenBank/DDBJ databases">
        <title>Isolation and genomic analysis of the ibuprofen-degrading bacterium Sphingomonas strain MPO218.</title>
        <authorList>
            <person name="Aulestia M."/>
            <person name="Flores A."/>
            <person name="Mangas E.L."/>
            <person name="Perez-Pulido A.J."/>
            <person name="Santero E."/>
            <person name="Camacho E.M."/>
        </authorList>
    </citation>
    <scope>NUCLEOTIDE SEQUENCE</scope>
    <source>
        <strain evidence="1">MPO218</strain>
    </source>
</reference>
<dbReference type="Proteomes" id="UP000664914">
    <property type="component" value="Chromosome"/>
</dbReference>
<name>A0A975CYS9_9SPHN</name>
<dbReference type="PANTHER" id="PTHR30143">
    <property type="entry name" value="ACID HYDRATASE"/>
    <property type="match status" value="1"/>
</dbReference>
<dbReference type="GO" id="GO:0008684">
    <property type="term" value="F:2-oxopent-4-enoate hydratase activity"/>
    <property type="evidence" value="ECO:0007669"/>
    <property type="project" value="TreeGrafter"/>
</dbReference>
<protein>
    <submittedName>
        <fullName evidence="1">Uncharacterized protein</fullName>
    </submittedName>
</protein>
<reference evidence="1" key="1">
    <citation type="submission" date="2020-07" db="EMBL/GenBank/DDBJ databases">
        <authorList>
            <person name="Camacho E."/>
        </authorList>
    </citation>
    <scope>NUCLEOTIDE SEQUENCE</scope>
    <source>
        <strain evidence="1">MPO218</strain>
    </source>
</reference>
<dbReference type="AlphaFoldDB" id="A0A975CYS9"/>
<dbReference type="GO" id="GO:0005737">
    <property type="term" value="C:cytoplasm"/>
    <property type="evidence" value="ECO:0007669"/>
    <property type="project" value="TreeGrafter"/>
</dbReference>
<organism evidence="1 2">
    <name type="scientific">Rhizorhabdus wittichii</name>
    <dbReference type="NCBI Taxonomy" id="160791"/>
    <lineage>
        <taxon>Bacteria</taxon>
        <taxon>Pseudomonadati</taxon>
        <taxon>Pseudomonadota</taxon>
        <taxon>Alphaproteobacteria</taxon>
        <taxon>Sphingomonadales</taxon>
        <taxon>Sphingomonadaceae</taxon>
        <taxon>Rhizorhabdus</taxon>
    </lineage>
</organism>
<dbReference type="Gene3D" id="3.90.850.10">
    <property type="entry name" value="Fumarylacetoacetase-like, C-terminal domain"/>
    <property type="match status" value="1"/>
</dbReference>
<evidence type="ECO:0000313" key="1">
    <source>
        <dbReference type="EMBL" id="QTH20210.1"/>
    </source>
</evidence>